<gene>
    <name evidence="1" type="ORF">CEP64_04320</name>
    <name evidence="2" type="ORF">NQ032_06955</name>
</gene>
<organism evidence="1 3">
    <name type="scientific">Mammaliicoccus sciuri</name>
    <name type="common">Staphylococcus sciuri</name>
    <dbReference type="NCBI Taxonomy" id="1296"/>
    <lineage>
        <taxon>Bacteria</taxon>
        <taxon>Bacillati</taxon>
        <taxon>Bacillota</taxon>
        <taxon>Bacilli</taxon>
        <taxon>Bacillales</taxon>
        <taxon>Staphylococcaceae</taxon>
        <taxon>Mammaliicoccus</taxon>
    </lineage>
</organism>
<proteinExistence type="predicted"/>
<dbReference type="EMBL" id="CP022046">
    <property type="protein sequence ID" value="ASE33821.1"/>
    <property type="molecule type" value="Genomic_DNA"/>
</dbReference>
<dbReference type="AlphaFoldDB" id="A0AAI8DG79"/>
<protein>
    <submittedName>
        <fullName evidence="1">Uncharacterized protein</fullName>
    </submittedName>
</protein>
<reference evidence="3" key="1">
    <citation type="submission" date="2017-06" db="EMBL/GenBank/DDBJ databases">
        <title>FDA dAtabase for Regulatory Grade micrObial Sequences (FDA-ARGOS): Supporting development and validation of Infectious Disease Dx tests.</title>
        <authorList>
            <person name="Campos J."/>
            <person name="Goldberg B."/>
            <person name="Tallon L."/>
            <person name="Sadzewicz L."/>
            <person name="Sengamalay N."/>
            <person name="Ott S."/>
            <person name="Godinez A."/>
            <person name="Nagaraj S."/>
            <person name="Vavikolanu K."/>
            <person name="Vyas G."/>
            <person name="Nadendla S."/>
            <person name="Aluvathingal J."/>
            <person name="Geyer C."/>
            <person name="Nandy P."/>
            <person name="Hobson J."/>
            <person name="Sichtig H."/>
        </authorList>
    </citation>
    <scope>NUCLEOTIDE SEQUENCE [LARGE SCALE GENOMIC DNA]</scope>
    <source>
        <strain evidence="3">FDAARGOS_285</strain>
    </source>
</reference>
<accession>A0AAI8DG79</accession>
<reference evidence="1" key="2">
    <citation type="submission" date="2017-12" db="EMBL/GenBank/DDBJ databases">
        <title>FDA dAtabase for Regulatory Grade micrObial Sequences (FDA-ARGOS): Supporting development and validation of Infectious Disease Dx tests.</title>
        <authorList>
            <person name="Campos J."/>
            <person name="Goldberg B."/>
            <person name="Tallon L."/>
            <person name="Sadzewicz L."/>
            <person name="Sengamalay N."/>
            <person name="Ott S."/>
            <person name="Godinez A."/>
            <person name="Nagaraj S."/>
            <person name="Vavikolanu K."/>
            <person name="Vyas G."/>
            <person name="Nadendla S."/>
            <person name="Aluvathingal J."/>
            <person name="Geyer C."/>
            <person name="Nandy P."/>
            <person name="Hobson J."/>
            <person name="Sichtig H."/>
        </authorList>
    </citation>
    <scope>NUCLEOTIDE SEQUENCE</scope>
    <source>
        <strain evidence="1">FDAARGOS_285</strain>
    </source>
</reference>
<name>A0AAI8DG79_MAMSC</name>
<dbReference type="RefSeq" id="WP_058591994.1">
    <property type="nucleotide sequence ID" value="NZ_CP022046.2"/>
</dbReference>
<dbReference type="KEGG" id="sscu:CEP64_04320"/>
<dbReference type="Proteomes" id="UP000197058">
    <property type="component" value="Chromosome"/>
</dbReference>
<reference evidence="2" key="3">
    <citation type="submission" date="2022-07" db="EMBL/GenBank/DDBJ databases">
        <title>Bacterial species isolated from the porcine tonsil microbiota.</title>
        <authorList>
            <person name="Oliveira I.M.F."/>
        </authorList>
    </citation>
    <scope>NUCLEOTIDE SEQUENCE</scope>
    <source>
        <strain evidence="2">8QC2O2</strain>
    </source>
</reference>
<sequence length="129" mass="14945">MLTNLKLFNDNDNRTQIINQFYTGLNQENIHDAVISLEERKYHDFPHGSVYFKNDLSNAKQDELNLNESDGLFIIEENGSQKGSIIPLHEIVQYLATNRERIALEKSLSLIQLENIIDRLELTLKSEDL</sequence>
<evidence type="ECO:0000313" key="2">
    <source>
        <dbReference type="EMBL" id="MCQ9303367.1"/>
    </source>
</evidence>
<evidence type="ECO:0000313" key="1">
    <source>
        <dbReference type="EMBL" id="ASE33821.1"/>
    </source>
</evidence>
<dbReference type="Proteomes" id="UP001204068">
    <property type="component" value="Unassembled WGS sequence"/>
</dbReference>
<evidence type="ECO:0000313" key="3">
    <source>
        <dbReference type="Proteomes" id="UP000197058"/>
    </source>
</evidence>
<dbReference type="EMBL" id="JANILD010000002">
    <property type="protein sequence ID" value="MCQ9303367.1"/>
    <property type="molecule type" value="Genomic_DNA"/>
</dbReference>